<dbReference type="GO" id="GO:2000142">
    <property type="term" value="P:regulation of DNA-templated transcription initiation"/>
    <property type="evidence" value="ECO:0007669"/>
    <property type="project" value="TreeGrafter"/>
</dbReference>
<name>A0A9E8A1U4_9HYPH</name>
<dbReference type="PANTHER" id="PTHR30293:SF0">
    <property type="entry name" value="NITROGEN ASSIMILATION REGULATORY PROTEIN NAC"/>
    <property type="match status" value="1"/>
</dbReference>
<proteinExistence type="predicted"/>
<feature type="domain" description="LysR substrate-binding" evidence="2">
    <location>
        <begin position="46"/>
        <end position="189"/>
    </location>
</feature>
<protein>
    <submittedName>
        <fullName evidence="3">LysR substrate-binding domain-containing protein</fullName>
    </submittedName>
</protein>
<dbReference type="InterPro" id="IPR005119">
    <property type="entry name" value="LysR_subst-bd"/>
</dbReference>
<evidence type="ECO:0000256" key="1">
    <source>
        <dbReference type="ARBA" id="ARBA00023159"/>
    </source>
</evidence>
<evidence type="ECO:0000259" key="2">
    <source>
        <dbReference type="Pfam" id="PF03466"/>
    </source>
</evidence>
<keyword evidence="1" id="KW-0010">Activator</keyword>
<organism evidence="3">
    <name type="scientific">Bosea sp. NBC_00436</name>
    <dbReference type="NCBI Taxonomy" id="2969620"/>
    <lineage>
        <taxon>Bacteria</taxon>
        <taxon>Pseudomonadati</taxon>
        <taxon>Pseudomonadota</taxon>
        <taxon>Alphaproteobacteria</taxon>
        <taxon>Hyphomicrobiales</taxon>
        <taxon>Boseaceae</taxon>
        <taxon>Bosea</taxon>
    </lineage>
</organism>
<gene>
    <name evidence="3" type="ORF">NWE54_27095</name>
</gene>
<evidence type="ECO:0000313" key="3">
    <source>
        <dbReference type="EMBL" id="UZF89971.1"/>
    </source>
</evidence>
<accession>A0A9E8A1U4</accession>
<dbReference type="AlphaFoldDB" id="A0A9E8A1U4"/>
<dbReference type="SUPFAM" id="SSF53850">
    <property type="entry name" value="Periplasmic binding protein-like II"/>
    <property type="match status" value="1"/>
</dbReference>
<dbReference type="EMBL" id="CP102775">
    <property type="protein sequence ID" value="UZF89971.1"/>
    <property type="molecule type" value="Genomic_DNA"/>
</dbReference>
<dbReference type="GO" id="GO:0003700">
    <property type="term" value="F:DNA-binding transcription factor activity"/>
    <property type="evidence" value="ECO:0007669"/>
    <property type="project" value="TreeGrafter"/>
</dbReference>
<geneLocation type="plasmid" evidence="3">
    <name>pNBC436</name>
</geneLocation>
<reference evidence="3" key="1">
    <citation type="submission" date="2022-08" db="EMBL/GenBank/DDBJ databases">
        <title>Complete Genome Sequences of 2 Bosea sp. soil isolates.</title>
        <authorList>
            <person name="Alvarez Arevalo M."/>
            <person name="Sterndorff E.B."/>
            <person name="Faurdal D."/>
            <person name="Joergensen T.S."/>
            <person name="Weber T."/>
        </authorList>
    </citation>
    <scope>NUCLEOTIDE SEQUENCE</scope>
    <source>
        <strain evidence="3">NBC_00436</strain>
        <plasmid evidence="3">pNBC436</plasmid>
    </source>
</reference>
<sequence>MPISQAVQKKKALSREEAGSICPTRELFRERWCDEDGNVFTVDRVLDLAVNLRERGAASAQSILFEDLYVFARPNLIDLRKPTITLADVLQHKLLLPPRGHVVRELVEEAAGKQGLTIRLEAEVEGLPTLKSLIRDALAPGILGYGSIKSDFDDGRFQGAKIVKPGIQRELVLNEGANAHFPKVVAELRGIVTKAVRELSQ</sequence>
<dbReference type="PANTHER" id="PTHR30293">
    <property type="entry name" value="TRANSCRIPTIONAL REGULATORY PROTEIN NAC-RELATED"/>
    <property type="match status" value="1"/>
</dbReference>
<dbReference type="Gene3D" id="3.40.190.290">
    <property type="match status" value="1"/>
</dbReference>
<dbReference type="Pfam" id="PF03466">
    <property type="entry name" value="LysR_substrate"/>
    <property type="match status" value="1"/>
</dbReference>
<keyword evidence="3" id="KW-0614">Plasmid</keyword>